<dbReference type="CDD" id="cd00429">
    <property type="entry name" value="RPE"/>
    <property type="match status" value="1"/>
</dbReference>
<evidence type="ECO:0000256" key="4">
    <source>
        <dbReference type="ARBA" id="ARBA00001947"/>
    </source>
</evidence>
<dbReference type="InterPro" id="IPR011060">
    <property type="entry name" value="RibuloseP-bd_barrel"/>
</dbReference>
<evidence type="ECO:0000256" key="1">
    <source>
        <dbReference type="ARBA" id="ARBA00001782"/>
    </source>
</evidence>
<dbReference type="NCBIfam" id="NF004076">
    <property type="entry name" value="PRK05581.1-4"/>
    <property type="match status" value="1"/>
</dbReference>
<dbReference type="NCBIfam" id="TIGR01163">
    <property type="entry name" value="rpe"/>
    <property type="match status" value="1"/>
</dbReference>
<feature type="binding site" evidence="10 13">
    <location>
        <position position="33"/>
    </location>
    <ligand>
        <name>a divalent metal cation</name>
        <dbReference type="ChEBI" id="CHEBI:60240"/>
    </ligand>
</feature>
<dbReference type="OrthoDB" id="1645589at2"/>
<comment type="cofactor">
    <cofactor evidence="5">
        <name>Fe(2+)</name>
        <dbReference type="ChEBI" id="CHEBI:29033"/>
    </cofactor>
</comment>
<comment type="cofactor">
    <cofactor evidence="4">
        <name>Zn(2+)</name>
        <dbReference type="ChEBI" id="CHEBI:29105"/>
    </cofactor>
</comment>
<evidence type="ECO:0000256" key="13">
    <source>
        <dbReference type="PIRSR" id="PIRSR001461-2"/>
    </source>
</evidence>
<evidence type="ECO:0000313" key="16">
    <source>
        <dbReference type="Proteomes" id="UP000295188"/>
    </source>
</evidence>
<dbReference type="PIRSF" id="PIRSF001461">
    <property type="entry name" value="RPE"/>
    <property type="match status" value="1"/>
</dbReference>
<evidence type="ECO:0000256" key="8">
    <source>
        <dbReference type="ARBA" id="ARBA00022723"/>
    </source>
</evidence>
<feature type="binding site" evidence="10 13">
    <location>
        <position position="177"/>
    </location>
    <ligand>
        <name>a divalent metal cation</name>
        <dbReference type="ChEBI" id="CHEBI:60240"/>
    </ligand>
</feature>
<keyword evidence="10 11" id="KW-0119">Carbohydrate metabolism</keyword>
<feature type="binding site" evidence="10">
    <location>
        <begin position="177"/>
        <end position="179"/>
    </location>
    <ligand>
        <name>substrate</name>
    </ligand>
</feature>
<reference evidence="15 16" key="1">
    <citation type="submission" date="2019-03" db="EMBL/GenBank/DDBJ databases">
        <title>Genomic Encyclopedia of Type Strains, Phase IV (KMG-IV): sequencing the most valuable type-strain genomes for metagenomic binning, comparative biology and taxonomic classification.</title>
        <authorList>
            <person name="Goeker M."/>
        </authorList>
    </citation>
    <scope>NUCLEOTIDE SEQUENCE [LARGE SCALE GENOMIC DNA]</scope>
    <source>
        <strain evidence="15 16">DSM 20467</strain>
    </source>
</reference>
<accession>A0A4R3KDZ7</accession>
<keyword evidence="16" id="KW-1185">Reference proteome</keyword>
<dbReference type="PROSITE" id="PS01085">
    <property type="entry name" value="RIBUL_P_3_EPIMER_1"/>
    <property type="match status" value="1"/>
</dbReference>
<dbReference type="HAMAP" id="MF_02227">
    <property type="entry name" value="RPE"/>
    <property type="match status" value="1"/>
</dbReference>
<evidence type="ECO:0000256" key="9">
    <source>
        <dbReference type="ARBA" id="ARBA00023235"/>
    </source>
</evidence>
<evidence type="ECO:0000256" key="6">
    <source>
        <dbReference type="ARBA" id="ARBA00009541"/>
    </source>
</evidence>
<evidence type="ECO:0000313" key="15">
    <source>
        <dbReference type="EMBL" id="TCS81310.1"/>
    </source>
</evidence>
<comment type="catalytic activity">
    <reaction evidence="1 10 11">
        <text>D-ribulose 5-phosphate = D-xylulose 5-phosphate</text>
        <dbReference type="Rhea" id="RHEA:13677"/>
        <dbReference type="ChEBI" id="CHEBI:57737"/>
        <dbReference type="ChEBI" id="CHEBI:58121"/>
        <dbReference type="EC" id="5.1.3.1"/>
    </reaction>
</comment>
<evidence type="ECO:0000256" key="12">
    <source>
        <dbReference type="PIRSR" id="PIRSR001461-1"/>
    </source>
</evidence>
<keyword evidence="13" id="KW-0464">Manganese</keyword>
<dbReference type="InterPro" id="IPR026019">
    <property type="entry name" value="Ribul_P_3_epim"/>
</dbReference>
<dbReference type="GO" id="GO:0019323">
    <property type="term" value="P:pentose catabolic process"/>
    <property type="evidence" value="ECO:0007669"/>
    <property type="project" value="UniProtKB-UniRule"/>
</dbReference>
<comment type="cofactor">
    <cofactor evidence="2">
        <name>Mn(2+)</name>
        <dbReference type="ChEBI" id="CHEBI:29035"/>
    </cofactor>
</comment>
<dbReference type="SUPFAM" id="SSF51366">
    <property type="entry name" value="Ribulose-phoshate binding barrel"/>
    <property type="match status" value="1"/>
</dbReference>
<evidence type="ECO:0000256" key="2">
    <source>
        <dbReference type="ARBA" id="ARBA00001936"/>
    </source>
</evidence>
<sequence length="222" mass="24343">MKIVLSPSILSADFSCLADDVQRLEKSGIEDIHLDIMDGHFVDNITFGTGTIKSLRPHTKTNFDAHLMVTKPDALLAGLADAGVNSVTVHKEACVHLYHTLETIKKLGMDGGVVLNPATDYESLKYVARDGLLKKVLVMSVEPGFGGQAYLPMSTKKIADLAEWRDKNKFEFVIQVDGGINIHNIKTVIEAGATDIVIGSAMFKERQIEDNVATFRKAIEIF</sequence>
<feature type="active site" description="Proton donor" evidence="10 12">
    <location>
        <position position="177"/>
    </location>
</feature>
<keyword evidence="9 10" id="KW-0413">Isomerase</keyword>
<gene>
    <name evidence="10" type="primary">rpe</name>
    <name evidence="15" type="ORF">EDC37_1025</name>
</gene>
<dbReference type="InterPro" id="IPR000056">
    <property type="entry name" value="Ribul_P_3_epim-like"/>
</dbReference>
<feature type="binding site" evidence="10 14">
    <location>
        <position position="8"/>
    </location>
    <ligand>
        <name>substrate</name>
    </ligand>
</feature>
<feature type="binding site" evidence="10 14">
    <location>
        <position position="66"/>
    </location>
    <ligand>
        <name>substrate</name>
    </ligand>
</feature>
<protein>
    <recommendedName>
        <fullName evidence="7 10">Ribulose-phosphate 3-epimerase</fullName>
        <ecNumber evidence="7 10">5.1.3.1</ecNumber>
    </recommendedName>
</protein>
<evidence type="ECO:0000256" key="14">
    <source>
        <dbReference type="PIRSR" id="PIRSR001461-3"/>
    </source>
</evidence>
<feature type="binding site" evidence="10 14">
    <location>
        <begin position="144"/>
        <end position="147"/>
    </location>
    <ligand>
        <name>substrate</name>
    </ligand>
</feature>
<dbReference type="PANTHER" id="PTHR11749">
    <property type="entry name" value="RIBULOSE-5-PHOSPHATE-3-EPIMERASE"/>
    <property type="match status" value="1"/>
</dbReference>
<dbReference type="Gene3D" id="3.20.20.70">
    <property type="entry name" value="Aldolase class I"/>
    <property type="match status" value="1"/>
</dbReference>
<evidence type="ECO:0000256" key="7">
    <source>
        <dbReference type="ARBA" id="ARBA00013188"/>
    </source>
</evidence>
<comment type="pathway">
    <text evidence="10">Carbohydrate degradation.</text>
</comment>
<feature type="binding site" evidence="10 13">
    <location>
        <position position="35"/>
    </location>
    <ligand>
        <name>a divalent metal cation</name>
        <dbReference type="ChEBI" id="CHEBI:60240"/>
    </ligand>
</feature>
<feature type="binding site" evidence="10 13">
    <location>
        <position position="66"/>
    </location>
    <ligand>
        <name>a divalent metal cation</name>
        <dbReference type="ChEBI" id="CHEBI:60240"/>
    </ligand>
</feature>
<comment type="similarity">
    <text evidence="6 10 11">Belongs to the ribulose-phosphate 3-epimerase family.</text>
</comment>
<dbReference type="AlphaFoldDB" id="A0A4R3KDZ7"/>
<dbReference type="EMBL" id="SMAA01000002">
    <property type="protein sequence ID" value="TCS81310.1"/>
    <property type="molecule type" value="Genomic_DNA"/>
</dbReference>
<dbReference type="InterPro" id="IPR013785">
    <property type="entry name" value="Aldolase_TIM"/>
</dbReference>
<name>A0A4R3KDZ7_9FIRM</name>
<dbReference type="Pfam" id="PF00834">
    <property type="entry name" value="Ribul_P_3_epim"/>
    <property type="match status" value="1"/>
</dbReference>
<evidence type="ECO:0000256" key="10">
    <source>
        <dbReference type="HAMAP-Rule" id="MF_02227"/>
    </source>
</evidence>
<dbReference type="GO" id="GO:0006098">
    <property type="term" value="P:pentose-phosphate shunt"/>
    <property type="evidence" value="ECO:0007669"/>
    <property type="project" value="UniProtKB-UniRule"/>
</dbReference>
<keyword evidence="13" id="KW-0170">Cobalt</keyword>
<organism evidence="15 16">
    <name type="scientific">Pectinatus cerevisiiphilus</name>
    <dbReference type="NCBI Taxonomy" id="86956"/>
    <lineage>
        <taxon>Bacteria</taxon>
        <taxon>Bacillati</taxon>
        <taxon>Bacillota</taxon>
        <taxon>Negativicutes</taxon>
        <taxon>Selenomonadales</taxon>
        <taxon>Selenomonadaceae</taxon>
        <taxon>Pectinatus</taxon>
    </lineage>
</organism>
<dbReference type="GO" id="GO:0046872">
    <property type="term" value="F:metal ion binding"/>
    <property type="evidence" value="ECO:0007669"/>
    <property type="project" value="UniProtKB-UniRule"/>
</dbReference>
<evidence type="ECO:0000256" key="3">
    <source>
        <dbReference type="ARBA" id="ARBA00001941"/>
    </source>
</evidence>
<comment type="cofactor">
    <cofactor evidence="3">
        <name>Co(2+)</name>
        <dbReference type="ChEBI" id="CHEBI:48828"/>
    </cofactor>
</comment>
<evidence type="ECO:0000256" key="11">
    <source>
        <dbReference type="PIRNR" id="PIRNR001461"/>
    </source>
</evidence>
<dbReference type="Proteomes" id="UP000295188">
    <property type="component" value="Unassembled WGS sequence"/>
</dbReference>
<evidence type="ECO:0000256" key="5">
    <source>
        <dbReference type="ARBA" id="ARBA00001954"/>
    </source>
</evidence>
<keyword evidence="8 10" id="KW-0479">Metal-binding</keyword>
<dbReference type="GO" id="GO:0005737">
    <property type="term" value="C:cytoplasm"/>
    <property type="evidence" value="ECO:0007669"/>
    <property type="project" value="UniProtKB-ARBA"/>
</dbReference>
<comment type="cofactor">
    <cofactor evidence="10 13">
        <name>a divalent metal cation</name>
        <dbReference type="ChEBI" id="CHEBI:60240"/>
    </cofactor>
    <text evidence="10 13">Binds 1 divalent metal cation per subunit.</text>
</comment>
<keyword evidence="13" id="KW-0862">Zinc</keyword>
<proteinExistence type="inferred from homology"/>
<dbReference type="GO" id="GO:0004750">
    <property type="term" value="F:D-ribulose-phosphate 3-epimerase activity"/>
    <property type="evidence" value="ECO:0007669"/>
    <property type="project" value="UniProtKB-UniRule"/>
</dbReference>
<comment type="caution">
    <text evidence="15">The sequence shown here is derived from an EMBL/GenBank/DDBJ whole genome shotgun (WGS) entry which is preliminary data.</text>
</comment>
<comment type="function">
    <text evidence="10">Catalyzes the reversible epimerization of D-ribulose 5-phosphate to D-xylulose 5-phosphate.</text>
</comment>
<feature type="binding site" evidence="14">
    <location>
        <position position="179"/>
    </location>
    <ligand>
        <name>substrate</name>
    </ligand>
</feature>
<feature type="binding site" evidence="10 14">
    <location>
        <begin position="199"/>
        <end position="200"/>
    </location>
    <ligand>
        <name>substrate</name>
    </ligand>
</feature>
<feature type="active site" description="Proton acceptor" evidence="10 12">
    <location>
        <position position="35"/>
    </location>
</feature>
<dbReference type="RefSeq" id="WP_132547098.1">
    <property type="nucleotide sequence ID" value="NZ_SMAA01000002.1"/>
</dbReference>
<dbReference type="FunFam" id="3.20.20.70:FF:000004">
    <property type="entry name" value="Ribulose-phosphate 3-epimerase"/>
    <property type="match status" value="1"/>
</dbReference>
<dbReference type="EC" id="5.1.3.1" evidence="7 10"/>